<keyword evidence="2" id="KW-0472">Membrane</keyword>
<dbReference type="EMBL" id="JANEYF010003804">
    <property type="protein sequence ID" value="KAJ8933884.1"/>
    <property type="molecule type" value="Genomic_DNA"/>
</dbReference>
<keyword evidence="2" id="KW-1133">Transmembrane helix</keyword>
<keyword evidence="2" id="KW-0812">Transmembrane</keyword>
<reference evidence="3" key="1">
    <citation type="journal article" date="2023" name="Insect Mol. Biol.">
        <title>Genome sequencing provides insights into the evolution of gene families encoding plant cell wall-degrading enzymes in longhorned beetles.</title>
        <authorList>
            <person name="Shin N.R."/>
            <person name="Okamura Y."/>
            <person name="Kirsch R."/>
            <person name="Pauchet Y."/>
        </authorList>
    </citation>
    <scope>NUCLEOTIDE SEQUENCE</scope>
    <source>
        <strain evidence="3">RBIC_L_NR</strain>
    </source>
</reference>
<feature type="compositionally biased region" description="Acidic residues" evidence="1">
    <location>
        <begin position="36"/>
        <end position="46"/>
    </location>
</feature>
<sequence>MSYSNDFLLYTGLMIADILLFAYMAMKYVYVTPEDTETEELKEDDESIKPLSNGIENPSFSSTDNTTKK</sequence>
<evidence type="ECO:0000256" key="2">
    <source>
        <dbReference type="SAM" id="Phobius"/>
    </source>
</evidence>
<dbReference type="AlphaFoldDB" id="A0AAV8X5A9"/>
<comment type="caution">
    <text evidence="3">The sequence shown here is derived from an EMBL/GenBank/DDBJ whole genome shotgun (WGS) entry which is preliminary data.</text>
</comment>
<evidence type="ECO:0000256" key="1">
    <source>
        <dbReference type="SAM" id="MobiDB-lite"/>
    </source>
</evidence>
<feature type="region of interest" description="Disordered" evidence="1">
    <location>
        <begin position="36"/>
        <end position="69"/>
    </location>
</feature>
<dbReference type="Proteomes" id="UP001162156">
    <property type="component" value="Unassembled WGS sequence"/>
</dbReference>
<organism evidence="3 4">
    <name type="scientific">Rhamnusium bicolor</name>
    <dbReference type="NCBI Taxonomy" id="1586634"/>
    <lineage>
        <taxon>Eukaryota</taxon>
        <taxon>Metazoa</taxon>
        <taxon>Ecdysozoa</taxon>
        <taxon>Arthropoda</taxon>
        <taxon>Hexapoda</taxon>
        <taxon>Insecta</taxon>
        <taxon>Pterygota</taxon>
        <taxon>Neoptera</taxon>
        <taxon>Endopterygota</taxon>
        <taxon>Coleoptera</taxon>
        <taxon>Polyphaga</taxon>
        <taxon>Cucujiformia</taxon>
        <taxon>Chrysomeloidea</taxon>
        <taxon>Cerambycidae</taxon>
        <taxon>Lepturinae</taxon>
        <taxon>Rhagiini</taxon>
        <taxon>Rhamnusium</taxon>
    </lineage>
</organism>
<protein>
    <submittedName>
        <fullName evidence="3">Uncharacterized protein</fullName>
    </submittedName>
</protein>
<keyword evidence="4" id="KW-1185">Reference proteome</keyword>
<accession>A0AAV8X5A9</accession>
<gene>
    <name evidence="3" type="ORF">NQ314_013737</name>
</gene>
<feature type="compositionally biased region" description="Polar residues" evidence="1">
    <location>
        <begin position="54"/>
        <end position="69"/>
    </location>
</feature>
<name>A0AAV8X5A9_9CUCU</name>
<evidence type="ECO:0000313" key="3">
    <source>
        <dbReference type="EMBL" id="KAJ8933884.1"/>
    </source>
</evidence>
<evidence type="ECO:0000313" key="4">
    <source>
        <dbReference type="Proteomes" id="UP001162156"/>
    </source>
</evidence>
<feature type="transmembrane region" description="Helical" evidence="2">
    <location>
        <begin position="7"/>
        <end position="26"/>
    </location>
</feature>
<proteinExistence type="predicted"/>